<feature type="non-terminal residue" evidence="5">
    <location>
        <position position="1"/>
    </location>
</feature>
<comment type="caution">
    <text evidence="5">The sequence shown here is derived from an EMBL/GenBank/DDBJ whole genome shotgun (WGS) entry which is preliminary data.</text>
</comment>
<evidence type="ECO:0000313" key="5">
    <source>
        <dbReference type="EMBL" id="KAF0877214.1"/>
    </source>
</evidence>
<dbReference type="Proteomes" id="UP000475037">
    <property type="component" value="Unassembled WGS sequence"/>
</dbReference>
<reference evidence="5 6" key="1">
    <citation type="submission" date="2019-11" db="EMBL/GenBank/DDBJ databases">
        <authorList>
            <person name="Yang C."/>
            <person name="Li F."/>
        </authorList>
    </citation>
    <scope>NUCLEOTIDE SEQUENCE [LARGE SCALE GENOMIC DNA]</scope>
    <source>
        <strain evidence="5">KB4526</strain>
        <tissue evidence="5">Muscle</tissue>
    </source>
</reference>
<dbReference type="FunFam" id="3.30.70.330:FF:000119">
    <property type="entry name" value="RNA-binding motif protein, X chromosome"/>
    <property type="match status" value="1"/>
</dbReference>
<sequence>MVESDCPGKLLTGDLNTETNEKSLESLFDKYGQIVEALVMKDDKTNKSRGFAFVTFESTADVKDTARDMNGKSLYGKAIKAEEATKPSFESGRYGPPPPPRSRGPPGGFRGRRVGSGGTRGPPSHGRHMDNGGYSMNFNLTSSRGSLPMKRAPPPQSHCSTPK</sequence>
<organism evidence="5 6">
    <name type="scientific">Crocuta crocuta</name>
    <name type="common">Spotted hyena</name>
    <dbReference type="NCBI Taxonomy" id="9678"/>
    <lineage>
        <taxon>Eukaryota</taxon>
        <taxon>Metazoa</taxon>
        <taxon>Chordata</taxon>
        <taxon>Craniata</taxon>
        <taxon>Vertebrata</taxon>
        <taxon>Euteleostomi</taxon>
        <taxon>Mammalia</taxon>
        <taxon>Eutheria</taxon>
        <taxon>Laurasiatheria</taxon>
        <taxon>Carnivora</taxon>
        <taxon>Feliformia</taxon>
        <taxon>Hyaenidae</taxon>
        <taxon>Crocuta</taxon>
    </lineage>
</organism>
<gene>
    <name evidence="5" type="primary">Rbmxl1_1</name>
    <name evidence="5" type="ORF">FOF47_R21767</name>
</gene>
<evidence type="ECO:0000256" key="2">
    <source>
        <dbReference type="PROSITE-ProRule" id="PRU00176"/>
    </source>
</evidence>
<dbReference type="AlphaFoldDB" id="A0A6G1ANP5"/>
<proteinExistence type="predicted"/>
<protein>
    <submittedName>
        <fullName evidence="5">RMXL1 protein</fullName>
    </submittedName>
</protein>
<feature type="region of interest" description="Disordered" evidence="3">
    <location>
        <begin position="74"/>
        <end position="163"/>
    </location>
</feature>
<keyword evidence="6" id="KW-1185">Reference proteome</keyword>
<evidence type="ECO:0000256" key="1">
    <source>
        <dbReference type="ARBA" id="ARBA00022884"/>
    </source>
</evidence>
<dbReference type="PROSITE" id="PS50102">
    <property type="entry name" value="RRM"/>
    <property type="match status" value="1"/>
</dbReference>
<dbReference type="PANTHER" id="PTHR48034">
    <property type="entry name" value="TRANSFORMER-2 SEX-DETERMINING PROTEIN-RELATED"/>
    <property type="match status" value="1"/>
</dbReference>
<evidence type="ECO:0000256" key="3">
    <source>
        <dbReference type="SAM" id="MobiDB-lite"/>
    </source>
</evidence>
<keyword evidence="1 2" id="KW-0694">RNA-binding</keyword>
<dbReference type="Gene3D" id="3.30.70.330">
    <property type="match status" value="1"/>
</dbReference>
<dbReference type="SUPFAM" id="SSF54928">
    <property type="entry name" value="RNA-binding domain, RBD"/>
    <property type="match status" value="1"/>
</dbReference>
<feature type="compositionally biased region" description="Polar residues" evidence="3">
    <location>
        <begin position="134"/>
        <end position="145"/>
    </location>
</feature>
<evidence type="ECO:0000259" key="4">
    <source>
        <dbReference type="PROSITE" id="PS50102"/>
    </source>
</evidence>
<feature type="non-terminal residue" evidence="5">
    <location>
        <position position="163"/>
    </location>
</feature>
<dbReference type="InterPro" id="IPR000504">
    <property type="entry name" value="RRM_dom"/>
</dbReference>
<dbReference type="GO" id="GO:0003723">
    <property type="term" value="F:RNA binding"/>
    <property type="evidence" value="ECO:0007669"/>
    <property type="project" value="UniProtKB-UniRule"/>
</dbReference>
<dbReference type="InterPro" id="IPR050441">
    <property type="entry name" value="RBM"/>
</dbReference>
<dbReference type="InterPro" id="IPR035979">
    <property type="entry name" value="RBD_domain_sf"/>
</dbReference>
<feature type="compositionally biased region" description="Gly residues" evidence="3">
    <location>
        <begin position="105"/>
        <end position="120"/>
    </location>
</feature>
<evidence type="ECO:0000313" key="6">
    <source>
        <dbReference type="Proteomes" id="UP000475037"/>
    </source>
</evidence>
<dbReference type="InterPro" id="IPR012677">
    <property type="entry name" value="Nucleotide-bd_a/b_plait_sf"/>
</dbReference>
<dbReference type="GO" id="GO:0043226">
    <property type="term" value="C:organelle"/>
    <property type="evidence" value="ECO:0007669"/>
    <property type="project" value="UniProtKB-ARBA"/>
</dbReference>
<accession>A0A6G1ANP5</accession>
<dbReference type="EMBL" id="VOAJ01004483">
    <property type="protein sequence ID" value="KAF0877214.1"/>
    <property type="molecule type" value="Genomic_DNA"/>
</dbReference>
<name>A0A6G1ANP5_CROCR</name>
<dbReference type="SMART" id="SM00360">
    <property type="entry name" value="RRM"/>
    <property type="match status" value="1"/>
</dbReference>
<feature type="domain" description="RRM" evidence="4">
    <location>
        <begin position="8"/>
        <end position="86"/>
    </location>
</feature>
<dbReference type="Pfam" id="PF00076">
    <property type="entry name" value="RRM_1"/>
    <property type="match status" value="1"/>
</dbReference>